<feature type="region of interest" description="Disordered" evidence="1">
    <location>
        <begin position="233"/>
        <end position="274"/>
    </location>
</feature>
<reference evidence="4 5" key="1">
    <citation type="submission" date="2019-06" db="EMBL/GenBank/DDBJ databases">
        <authorList>
            <person name="Palmer J.M."/>
        </authorList>
    </citation>
    <scope>NUCLEOTIDE SEQUENCE</scope>
    <source>
        <strain evidence="3 5">TWF191</strain>
        <strain evidence="4">TWF679</strain>
    </source>
</reference>
<protein>
    <recommendedName>
        <fullName evidence="2">F-box domain-containing protein</fullName>
    </recommendedName>
</protein>
<dbReference type="InterPro" id="IPR036047">
    <property type="entry name" value="F-box-like_dom_sf"/>
</dbReference>
<accession>A0A6G1MAU0</accession>
<dbReference type="EMBL" id="WIWT01000016">
    <property type="protein sequence ID" value="KAF3216475.1"/>
    <property type="molecule type" value="Genomic_DNA"/>
</dbReference>
<proteinExistence type="predicted"/>
<dbReference type="InterPro" id="IPR001810">
    <property type="entry name" value="F-box_dom"/>
</dbReference>
<dbReference type="OrthoDB" id="5317270at2759"/>
<feature type="compositionally biased region" description="Acidic residues" evidence="1">
    <location>
        <begin position="235"/>
        <end position="246"/>
    </location>
</feature>
<evidence type="ECO:0000256" key="1">
    <source>
        <dbReference type="SAM" id="MobiDB-lite"/>
    </source>
</evidence>
<evidence type="ECO:0000313" key="5">
    <source>
        <dbReference type="Proteomes" id="UP000483672"/>
    </source>
</evidence>
<evidence type="ECO:0000259" key="2">
    <source>
        <dbReference type="Pfam" id="PF12937"/>
    </source>
</evidence>
<evidence type="ECO:0000313" key="6">
    <source>
        <dbReference type="Proteomes" id="UP000614610"/>
    </source>
</evidence>
<evidence type="ECO:0000313" key="3">
    <source>
        <dbReference type="EMBL" id="KAF3214935.1"/>
    </source>
</evidence>
<comment type="caution">
    <text evidence="4">The sequence shown here is derived from an EMBL/GenBank/DDBJ whole genome shotgun (WGS) entry which is preliminary data.</text>
</comment>
<dbReference type="EMBL" id="WIPF01000070">
    <property type="protein sequence ID" value="KAF3214935.1"/>
    <property type="molecule type" value="Genomic_DNA"/>
</dbReference>
<feature type="domain" description="F-box" evidence="2">
    <location>
        <begin position="18"/>
        <end position="56"/>
    </location>
</feature>
<name>A0A6G1MAU0_ORBOL</name>
<evidence type="ECO:0000313" key="4">
    <source>
        <dbReference type="EMBL" id="KAF3216475.1"/>
    </source>
</evidence>
<feature type="compositionally biased region" description="Polar residues" evidence="1">
    <location>
        <begin position="255"/>
        <end position="274"/>
    </location>
</feature>
<gene>
    <name evidence="3" type="ORF">TWF191_009625</name>
    <name evidence="4" type="ORF">TWF679_003089</name>
</gene>
<dbReference type="Proteomes" id="UP000483672">
    <property type="component" value="Unassembled WGS sequence"/>
</dbReference>
<dbReference type="AlphaFoldDB" id="A0A6G1MAU0"/>
<sequence length="455" mass="52230">MARRNNITASLKTIGTIPELLYEILSYLTPQDTFSLLLTCKSFYPVCYKHLWTDLRLYRVHASEDGERCKLVCGMILKAIRGQGVGGSGLKYTRVLRLHRGSLGGGGGGFVRSGLCAEVIRLLDAGGLELEGVELSYFNDRIDNPHRPTQDGVAFLEKIREYSLRKGPEDFSLAVTTVHNAHAVMHMYTLPLHNITTLHLEMDWTITAPRRPYFDPPRTENFRFFENRGSYGAYEDADGDDNDDDGNVNPVNDYESGSWSDANGGPISNDQSQLDTQTAESLANLLNRTSNLKVLSISTVKDFYRRRYRSLHLMYHLITLKDTIKSLRKLQTLEIRGKFFHPSFFITPPEGCKKVVYEGLFSHEWFRRFARCGFENVLYLRVRCRHNRQQTRRCEMEFAPNKVLIEDVRVCGLKRCELRGVERITEGLEEALLRRNTGLEDYSRRRLEGIVARRL</sequence>
<organism evidence="4 6">
    <name type="scientific">Orbilia oligospora</name>
    <name type="common">Nematode-trapping fungus</name>
    <name type="synonym">Arthrobotrys oligospora</name>
    <dbReference type="NCBI Taxonomy" id="2813651"/>
    <lineage>
        <taxon>Eukaryota</taxon>
        <taxon>Fungi</taxon>
        <taxon>Dikarya</taxon>
        <taxon>Ascomycota</taxon>
        <taxon>Pezizomycotina</taxon>
        <taxon>Orbiliomycetes</taxon>
        <taxon>Orbiliales</taxon>
        <taxon>Orbiliaceae</taxon>
        <taxon>Orbilia</taxon>
    </lineage>
</organism>
<dbReference type="Pfam" id="PF12937">
    <property type="entry name" value="F-box-like"/>
    <property type="match status" value="1"/>
</dbReference>
<dbReference type="SUPFAM" id="SSF81383">
    <property type="entry name" value="F-box domain"/>
    <property type="match status" value="1"/>
</dbReference>
<dbReference type="Proteomes" id="UP000614610">
    <property type="component" value="Unassembled WGS sequence"/>
</dbReference>